<evidence type="ECO:0000313" key="2">
    <source>
        <dbReference type="EMBL" id="MDO9708354.1"/>
    </source>
</evidence>
<dbReference type="Proteomes" id="UP001243009">
    <property type="component" value="Unassembled WGS sequence"/>
</dbReference>
<keyword evidence="1" id="KW-0732">Signal</keyword>
<dbReference type="InterPro" id="IPR036514">
    <property type="entry name" value="SGNH_hydro_sf"/>
</dbReference>
<proteinExistence type="predicted"/>
<accession>A0ABT9DWT1</accession>
<organism evidence="2 3">
    <name type="scientific">Paracraurococcus lichenis</name>
    <dbReference type="NCBI Taxonomy" id="3064888"/>
    <lineage>
        <taxon>Bacteria</taxon>
        <taxon>Pseudomonadati</taxon>
        <taxon>Pseudomonadota</taxon>
        <taxon>Alphaproteobacteria</taxon>
        <taxon>Acetobacterales</taxon>
        <taxon>Roseomonadaceae</taxon>
        <taxon>Paracraurococcus</taxon>
    </lineage>
</organism>
<name>A0ABT9DWT1_9PROT</name>
<feature type="chain" id="PRO_5045487705" description="SGNH/GDSL hydrolase family protein" evidence="1">
    <location>
        <begin position="24"/>
        <end position="267"/>
    </location>
</feature>
<keyword evidence="3" id="KW-1185">Reference proteome</keyword>
<dbReference type="Gene3D" id="3.40.50.1110">
    <property type="entry name" value="SGNH hydrolase"/>
    <property type="match status" value="1"/>
</dbReference>
<dbReference type="SUPFAM" id="SSF52266">
    <property type="entry name" value="SGNH hydrolase"/>
    <property type="match status" value="1"/>
</dbReference>
<protein>
    <recommendedName>
        <fullName evidence="4">SGNH/GDSL hydrolase family protein</fullName>
    </recommendedName>
</protein>
<evidence type="ECO:0000313" key="3">
    <source>
        <dbReference type="Proteomes" id="UP001243009"/>
    </source>
</evidence>
<reference evidence="2 3" key="1">
    <citation type="submission" date="2023-08" db="EMBL/GenBank/DDBJ databases">
        <title>The draft genome sequence of Paracraurococcus sp. LOR1-02.</title>
        <authorList>
            <person name="Kingkaew E."/>
            <person name="Tanasupawat S."/>
        </authorList>
    </citation>
    <scope>NUCLEOTIDE SEQUENCE [LARGE SCALE GENOMIC DNA]</scope>
    <source>
        <strain evidence="2 3">LOR1-02</strain>
    </source>
</reference>
<sequence>MTAMLRRLALALALALGGLPALAQTSPRVTEAGPAPTSIIWIGNSFFYFNNGITAHVGGLLRAARRPDVRASLVTISGSGFDWHDVESYFRPNAIGRYSFNPDNTIRFNTPERLFDMAVMMDCSQCPLHPDLKGPFDVYAKRHAETVRRHGARPVFFMSWAYEDKPEMTAGLAEAYTRIGNALDALVIPAGLAFARVQAERPEAGIYAPDRRHPSLAGTYLAAAVSYAAIFVASPVDLPYTAGLDPKLAGYLQQVAWRTVQDYYGRK</sequence>
<feature type="signal peptide" evidence="1">
    <location>
        <begin position="1"/>
        <end position="23"/>
    </location>
</feature>
<dbReference type="EMBL" id="JAUTWS010000006">
    <property type="protein sequence ID" value="MDO9708354.1"/>
    <property type="molecule type" value="Genomic_DNA"/>
</dbReference>
<evidence type="ECO:0008006" key="4">
    <source>
        <dbReference type="Google" id="ProtNLM"/>
    </source>
</evidence>
<evidence type="ECO:0000256" key="1">
    <source>
        <dbReference type="SAM" id="SignalP"/>
    </source>
</evidence>
<dbReference type="RefSeq" id="WP_305103225.1">
    <property type="nucleotide sequence ID" value="NZ_JAUTWS010000006.1"/>
</dbReference>
<comment type="caution">
    <text evidence="2">The sequence shown here is derived from an EMBL/GenBank/DDBJ whole genome shotgun (WGS) entry which is preliminary data.</text>
</comment>
<gene>
    <name evidence="2" type="ORF">Q7A36_08370</name>
</gene>